<name>A0A183G2X7_HELPZ</name>
<evidence type="ECO:0000313" key="3">
    <source>
        <dbReference type="WBParaSite" id="HPBE_0001570601-mRNA-1"/>
    </source>
</evidence>
<accession>A0A3P8DTJ3</accession>
<dbReference type="WBParaSite" id="HPBE_0001570601-mRNA-1">
    <property type="protein sequence ID" value="HPBE_0001570601-mRNA-1"/>
    <property type="gene ID" value="HPBE_0001570601"/>
</dbReference>
<organism evidence="2 3">
    <name type="scientific">Heligmosomoides polygyrus</name>
    <name type="common">Parasitic roundworm</name>
    <dbReference type="NCBI Taxonomy" id="6339"/>
    <lineage>
        <taxon>Eukaryota</taxon>
        <taxon>Metazoa</taxon>
        <taxon>Ecdysozoa</taxon>
        <taxon>Nematoda</taxon>
        <taxon>Chromadorea</taxon>
        <taxon>Rhabditida</taxon>
        <taxon>Rhabditina</taxon>
        <taxon>Rhabditomorpha</taxon>
        <taxon>Strongyloidea</taxon>
        <taxon>Heligmosomidae</taxon>
        <taxon>Heligmosomoides</taxon>
    </lineage>
</organism>
<dbReference type="EMBL" id="UZAH01028998">
    <property type="protein sequence ID" value="VDP03639.1"/>
    <property type="molecule type" value="Genomic_DNA"/>
</dbReference>
<proteinExistence type="predicted"/>
<dbReference type="Proteomes" id="UP000050761">
    <property type="component" value="Unassembled WGS sequence"/>
</dbReference>
<accession>A0A183G2X7</accession>
<reference evidence="1 2" key="1">
    <citation type="submission" date="2018-11" db="EMBL/GenBank/DDBJ databases">
        <authorList>
            <consortium name="Pathogen Informatics"/>
        </authorList>
    </citation>
    <scope>NUCLEOTIDE SEQUENCE [LARGE SCALE GENOMIC DNA]</scope>
</reference>
<keyword evidence="2" id="KW-1185">Reference proteome</keyword>
<gene>
    <name evidence="1" type="ORF">HPBE_LOCUS15705</name>
</gene>
<evidence type="ECO:0000313" key="1">
    <source>
        <dbReference type="EMBL" id="VDP03639.1"/>
    </source>
</evidence>
<dbReference type="AlphaFoldDB" id="A0A183G2X7"/>
<reference evidence="3" key="2">
    <citation type="submission" date="2019-09" db="UniProtKB">
        <authorList>
            <consortium name="WormBaseParasite"/>
        </authorList>
    </citation>
    <scope>IDENTIFICATION</scope>
</reference>
<sequence length="78" mass="8079">MPSRRSVHGHSAAGGRMVKGNFAAAAATLAIGMRDGFAGMAYFFAPRAVFSVGPGWIAVALPCRAMSDVTSTDKFTSL</sequence>
<evidence type="ECO:0000313" key="2">
    <source>
        <dbReference type="Proteomes" id="UP000050761"/>
    </source>
</evidence>
<protein>
    <submittedName>
        <fullName evidence="3">Secreted protein</fullName>
    </submittedName>
</protein>